<dbReference type="Gene3D" id="2.115.10.20">
    <property type="entry name" value="Glycosyl hydrolase domain, family 43"/>
    <property type="match status" value="1"/>
</dbReference>
<evidence type="ECO:0000256" key="3">
    <source>
        <dbReference type="ARBA" id="ARBA00022801"/>
    </source>
</evidence>
<keyword evidence="7" id="KW-1185">Reference proteome</keyword>
<comment type="similarity">
    <text evidence="1 5">Belongs to the glycosyl hydrolase 43 family.</text>
</comment>
<protein>
    <submittedName>
        <fullName evidence="6">Alpha-N-arabinofuranosidase</fullName>
    </submittedName>
</protein>
<sequence length="326" mass="37813">MNKNNYIKTPYNQPFILNRADPYIYRHKDGAYYFTASVPEYDRIILRRSDSLLGLKHEKEITVWEKHDKGVMGAHIWAPELHYANGCWYLYFAAGAAEDIWAIRPYVLECKDEDPMTGVWKELGMMQPFDEYTFRDFSLDMTVFEHKGSWYCVWAEKVSSGKKISNLYIAGLETPWKLSTEQVTLSSPDYDWERIGFWVNEGPGVLKHEDKLYLTYSASATGECYCMGMLSIDADGDVLDKNAWKKERLPILKTNQEKGIFGPGHNTFVKADDGIKDIMVYHARRYDEIEGDPLYDPNRHTYLMELGWDHATPIFDAENNIIAKDC</sequence>
<proteinExistence type="inferred from homology"/>
<dbReference type="PANTHER" id="PTHR43817">
    <property type="entry name" value="GLYCOSYL HYDROLASE"/>
    <property type="match status" value="1"/>
</dbReference>
<name>A0A419SS92_9FIRM</name>
<dbReference type="Pfam" id="PF04616">
    <property type="entry name" value="Glyco_hydro_43"/>
    <property type="match status" value="1"/>
</dbReference>
<dbReference type="PIRSF" id="PIRSF025414">
    <property type="entry name" value="Alpha-L-arabinofuranosidase"/>
    <property type="match status" value="1"/>
</dbReference>
<keyword evidence="3 5" id="KW-0378">Hydrolase</keyword>
<comment type="caution">
    <text evidence="6">The sequence shown here is derived from an EMBL/GenBank/DDBJ whole genome shotgun (WGS) entry which is preliminary data.</text>
</comment>
<dbReference type="EMBL" id="MCIA01000035">
    <property type="protein sequence ID" value="RKD28157.1"/>
    <property type="molecule type" value="Genomic_DNA"/>
</dbReference>
<evidence type="ECO:0000313" key="7">
    <source>
        <dbReference type="Proteomes" id="UP000284277"/>
    </source>
</evidence>
<dbReference type="GO" id="GO:0004553">
    <property type="term" value="F:hydrolase activity, hydrolyzing O-glycosyl compounds"/>
    <property type="evidence" value="ECO:0007669"/>
    <property type="project" value="InterPro"/>
</dbReference>
<evidence type="ECO:0000256" key="1">
    <source>
        <dbReference type="ARBA" id="ARBA00009865"/>
    </source>
</evidence>
<dbReference type="Proteomes" id="UP000284277">
    <property type="component" value="Unassembled WGS sequence"/>
</dbReference>
<evidence type="ECO:0000256" key="5">
    <source>
        <dbReference type="RuleBase" id="RU361187"/>
    </source>
</evidence>
<dbReference type="RefSeq" id="WP_120198789.1">
    <property type="nucleotide sequence ID" value="NZ_MCIA01000035.1"/>
</dbReference>
<dbReference type="InterPro" id="IPR016828">
    <property type="entry name" value="Alpha-L-arabinofuranosidase"/>
</dbReference>
<dbReference type="AlphaFoldDB" id="A0A419SS92"/>
<evidence type="ECO:0000256" key="2">
    <source>
        <dbReference type="ARBA" id="ARBA00022729"/>
    </source>
</evidence>
<dbReference type="PANTHER" id="PTHR43817:SF1">
    <property type="entry name" value="HYDROLASE, FAMILY 43, PUTATIVE (AFU_ORTHOLOGUE AFUA_3G01660)-RELATED"/>
    <property type="match status" value="1"/>
</dbReference>
<accession>A0A419SS92</accession>
<dbReference type="GO" id="GO:0005975">
    <property type="term" value="P:carbohydrate metabolic process"/>
    <property type="evidence" value="ECO:0007669"/>
    <property type="project" value="InterPro"/>
</dbReference>
<dbReference type="InterPro" id="IPR023296">
    <property type="entry name" value="Glyco_hydro_beta-prop_sf"/>
</dbReference>
<reference evidence="6 7" key="1">
    <citation type="submission" date="2016-08" db="EMBL/GenBank/DDBJ databases">
        <title>A new outlook on sporulation: Clostridium algidixylanolyticum.</title>
        <authorList>
            <person name="Poppleton D.I."/>
            <person name="Gribaldo S."/>
        </authorList>
    </citation>
    <scope>NUCLEOTIDE SEQUENCE [LARGE SCALE GENOMIC DNA]</scope>
    <source>
        <strain evidence="6 7">SPL73</strain>
    </source>
</reference>
<evidence type="ECO:0000313" key="6">
    <source>
        <dbReference type="EMBL" id="RKD28157.1"/>
    </source>
</evidence>
<keyword evidence="2" id="KW-0732">Signal</keyword>
<gene>
    <name evidence="6" type="ORF">BET01_11490</name>
</gene>
<keyword evidence="4 5" id="KW-0326">Glycosidase</keyword>
<dbReference type="SUPFAM" id="SSF75005">
    <property type="entry name" value="Arabinanase/levansucrase/invertase"/>
    <property type="match status" value="1"/>
</dbReference>
<evidence type="ECO:0000256" key="4">
    <source>
        <dbReference type="ARBA" id="ARBA00023295"/>
    </source>
</evidence>
<dbReference type="OrthoDB" id="273314at2"/>
<dbReference type="InterPro" id="IPR006710">
    <property type="entry name" value="Glyco_hydro_43"/>
</dbReference>
<organism evidence="6 7">
    <name type="scientific">Lacrimispora algidixylanolytica</name>
    <dbReference type="NCBI Taxonomy" id="94868"/>
    <lineage>
        <taxon>Bacteria</taxon>
        <taxon>Bacillati</taxon>
        <taxon>Bacillota</taxon>
        <taxon>Clostridia</taxon>
        <taxon>Lachnospirales</taxon>
        <taxon>Lachnospiraceae</taxon>
        <taxon>Lacrimispora</taxon>
    </lineage>
</organism>